<dbReference type="GO" id="GO:0005886">
    <property type="term" value="C:plasma membrane"/>
    <property type="evidence" value="ECO:0007669"/>
    <property type="project" value="UniProtKB-SubCell"/>
</dbReference>
<keyword evidence="5" id="KW-0808">Transferase</keyword>
<keyword evidence="4" id="KW-0723">Serine/threonine-protein kinase</keyword>
<dbReference type="SUPFAM" id="SSF56112">
    <property type="entry name" value="Protein kinase-like (PK-like)"/>
    <property type="match status" value="1"/>
</dbReference>
<evidence type="ECO:0000256" key="17">
    <source>
        <dbReference type="ARBA" id="ARBA00047899"/>
    </source>
</evidence>
<proteinExistence type="predicted"/>
<dbReference type="Proteomes" id="UP000187203">
    <property type="component" value="Unassembled WGS sequence"/>
</dbReference>
<sequence length="501" mass="55928">MAKFCLGFVRVFYIGFGSKSSLDHRTVGCVDEKPPNCWGVIRDVEFQSLQGFMSRDGFKFSESDNLTLPDCEAKCLHDCSCFAYGPTNEDLTGCEIWSSGAILQVSGRWPGKSRELYVIKSRGYHRMASMPAVLMGEIALAGSGLPSMSDSTLDCHSNDGSDLHIFSFDSIAAASNNFCYRNKLGEGGFGPVYKGKLADGQEVAIKRLSRSSGQGIAEFKNEAMLIAKLQHTNLVRLLGYCIQEDEKLLVYEYMPNKSLDSILFDNAKRKLLNWKRRLTIIEGIAQGLLYLHKYSRLKVIHRDLKASNILLDAEMNPKISDFGMARIFGLNQSETNTNRVVGTYGYMSPEYAFQGLVSIKTDVFSFGVLILEIVSGKKNYGRYHHSHFPLNLIGYAWQLWNESKGLELMDPTMDELCPRAKDEVLRCIHIGLLCVQDHATDRPTTSNVVSMLSNETMPLPIPKQPSSFIGSSSVVDEPSVNKNKSENCSINYLTISMIEPR</sequence>
<dbReference type="Gene3D" id="1.10.510.10">
    <property type="entry name" value="Transferase(Phosphotransferase) domain 1"/>
    <property type="match status" value="1"/>
</dbReference>
<keyword evidence="7" id="KW-0732">Signal</keyword>
<evidence type="ECO:0000256" key="14">
    <source>
        <dbReference type="ARBA" id="ARBA00023157"/>
    </source>
</evidence>
<keyword evidence="13" id="KW-0472">Membrane</keyword>
<dbReference type="Pfam" id="PF11883">
    <property type="entry name" value="DUF3403"/>
    <property type="match status" value="1"/>
</dbReference>
<keyword evidence="3" id="KW-1003">Cell membrane</keyword>
<evidence type="ECO:0000256" key="3">
    <source>
        <dbReference type="ARBA" id="ARBA00022475"/>
    </source>
</evidence>
<dbReference type="GO" id="GO:0005524">
    <property type="term" value="F:ATP binding"/>
    <property type="evidence" value="ECO:0007669"/>
    <property type="project" value="UniProtKB-KW"/>
</dbReference>
<dbReference type="InterPro" id="IPR021820">
    <property type="entry name" value="S-locus_recpt_kinase_C"/>
</dbReference>
<dbReference type="GO" id="GO:0004674">
    <property type="term" value="F:protein serine/threonine kinase activity"/>
    <property type="evidence" value="ECO:0007669"/>
    <property type="project" value="UniProtKB-KW"/>
</dbReference>
<dbReference type="Gene3D" id="3.30.200.20">
    <property type="entry name" value="Phosphorylase Kinase, domain 1"/>
    <property type="match status" value="1"/>
</dbReference>
<keyword evidence="8" id="KW-0430">Lectin</keyword>
<dbReference type="FunFam" id="3.30.200.20:FF:000330">
    <property type="entry name" value="G-type lectin S-receptor-like serine/threonine-protein kinase At4g03230"/>
    <property type="match status" value="1"/>
</dbReference>
<dbReference type="AlphaFoldDB" id="A0A1R3H8W0"/>
<dbReference type="FunFam" id="1.10.510.10:FF:000060">
    <property type="entry name" value="G-type lectin S-receptor-like serine/threonine-protein kinase"/>
    <property type="match status" value="1"/>
</dbReference>
<dbReference type="PROSITE" id="PS50948">
    <property type="entry name" value="PAN"/>
    <property type="match status" value="1"/>
</dbReference>
<evidence type="ECO:0000256" key="8">
    <source>
        <dbReference type="ARBA" id="ARBA00022734"/>
    </source>
</evidence>
<evidence type="ECO:0000256" key="6">
    <source>
        <dbReference type="ARBA" id="ARBA00022692"/>
    </source>
</evidence>
<dbReference type="InterPro" id="IPR011009">
    <property type="entry name" value="Kinase-like_dom_sf"/>
</dbReference>
<dbReference type="GO" id="GO:0030246">
    <property type="term" value="F:carbohydrate binding"/>
    <property type="evidence" value="ECO:0007669"/>
    <property type="project" value="UniProtKB-KW"/>
</dbReference>
<dbReference type="EMBL" id="AWUE01020724">
    <property type="protein sequence ID" value="OMO66782.1"/>
    <property type="molecule type" value="Genomic_DNA"/>
</dbReference>
<dbReference type="InterPro" id="IPR008271">
    <property type="entry name" value="Ser/Thr_kinase_AS"/>
</dbReference>
<dbReference type="InterPro" id="IPR001245">
    <property type="entry name" value="Ser-Thr/Tyr_kinase_cat_dom"/>
</dbReference>
<evidence type="ECO:0000256" key="16">
    <source>
        <dbReference type="ARBA" id="ARBA00023180"/>
    </source>
</evidence>
<dbReference type="PANTHER" id="PTHR27002:SF926">
    <property type="entry name" value="OS07G0535800 PROTEIN"/>
    <property type="match status" value="1"/>
</dbReference>
<dbReference type="Pfam" id="PF08276">
    <property type="entry name" value="PAN_2"/>
    <property type="match status" value="1"/>
</dbReference>
<dbReference type="InterPro" id="IPR000719">
    <property type="entry name" value="Prot_kinase_dom"/>
</dbReference>
<organism evidence="21 22">
    <name type="scientific">Corchorus olitorius</name>
    <dbReference type="NCBI Taxonomy" id="93759"/>
    <lineage>
        <taxon>Eukaryota</taxon>
        <taxon>Viridiplantae</taxon>
        <taxon>Streptophyta</taxon>
        <taxon>Embryophyta</taxon>
        <taxon>Tracheophyta</taxon>
        <taxon>Spermatophyta</taxon>
        <taxon>Magnoliopsida</taxon>
        <taxon>eudicotyledons</taxon>
        <taxon>Gunneridae</taxon>
        <taxon>Pentapetalae</taxon>
        <taxon>rosids</taxon>
        <taxon>malvids</taxon>
        <taxon>Malvales</taxon>
        <taxon>Malvaceae</taxon>
        <taxon>Grewioideae</taxon>
        <taxon>Apeibeae</taxon>
        <taxon>Corchorus</taxon>
    </lineage>
</organism>
<feature type="domain" description="Protein kinase" evidence="19">
    <location>
        <begin position="178"/>
        <end position="457"/>
    </location>
</feature>
<dbReference type="CDD" id="cd14066">
    <property type="entry name" value="STKc_IRAK"/>
    <property type="match status" value="1"/>
</dbReference>
<comment type="caution">
    <text evidence="21">The sequence shown here is derived from an EMBL/GenBank/DDBJ whole genome shotgun (WGS) entry which is preliminary data.</text>
</comment>
<evidence type="ECO:0000313" key="21">
    <source>
        <dbReference type="EMBL" id="OMO66782.1"/>
    </source>
</evidence>
<keyword evidence="16" id="KW-0325">Glycoprotein</keyword>
<dbReference type="EC" id="2.7.11.1" evidence="2"/>
<dbReference type="Pfam" id="PF07714">
    <property type="entry name" value="PK_Tyr_Ser-Thr"/>
    <property type="match status" value="1"/>
</dbReference>
<dbReference type="STRING" id="93759.A0A1R3H8W0"/>
<name>A0A1R3H8W0_9ROSI</name>
<evidence type="ECO:0000256" key="7">
    <source>
        <dbReference type="ARBA" id="ARBA00022729"/>
    </source>
</evidence>
<evidence type="ECO:0000256" key="11">
    <source>
        <dbReference type="ARBA" id="ARBA00022840"/>
    </source>
</evidence>
<dbReference type="InterPro" id="IPR003609">
    <property type="entry name" value="Pan_app"/>
</dbReference>
<evidence type="ECO:0000256" key="13">
    <source>
        <dbReference type="ARBA" id="ARBA00023136"/>
    </source>
</evidence>
<gene>
    <name evidence="21" type="ORF">COLO4_30391</name>
</gene>
<accession>A0A1R3H8W0</accession>
<evidence type="ECO:0000256" key="2">
    <source>
        <dbReference type="ARBA" id="ARBA00012513"/>
    </source>
</evidence>
<keyword evidence="10" id="KW-0418">Kinase</keyword>
<dbReference type="OrthoDB" id="1001228at2759"/>
<dbReference type="PROSITE" id="PS00108">
    <property type="entry name" value="PROTEIN_KINASE_ST"/>
    <property type="match status" value="1"/>
</dbReference>
<keyword evidence="6" id="KW-0812">Transmembrane</keyword>
<comment type="subcellular location">
    <subcellularLocation>
        <location evidence="1">Cell membrane</location>
        <topology evidence="1">Single-pass type I membrane protein</topology>
    </subcellularLocation>
</comment>
<evidence type="ECO:0000259" key="19">
    <source>
        <dbReference type="PROSITE" id="PS50011"/>
    </source>
</evidence>
<keyword evidence="9" id="KW-0547">Nucleotide-binding</keyword>
<evidence type="ECO:0000256" key="18">
    <source>
        <dbReference type="ARBA" id="ARBA00048679"/>
    </source>
</evidence>
<evidence type="ECO:0000256" key="10">
    <source>
        <dbReference type="ARBA" id="ARBA00022777"/>
    </source>
</evidence>
<keyword evidence="11" id="KW-0067">ATP-binding</keyword>
<evidence type="ECO:0000256" key="4">
    <source>
        <dbReference type="ARBA" id="ARBA00022527"/>
    </source>
</evidence>
<evidence type="ECO:0000256" key="1">
    <source>
        <dbReference type="ARBA" id="ARBA00004251"/>
    </source>
</evidence>
<dbReference type="PROSITE" id="PS50011">
    <property type="entry name" value="PROTEIN_KINASE_DOM"/>
    <property type="match status" value="1"/>
</dbReference>
<feature type="domain" description="Apple" evidence="20">
    <location>
        <begin position="37"/>
        <end position="121"/>
    </location>
</feature>
<reference evidence="22" key="1">
    <citation type="submission" date="2013-09" db="EMBL/GenBank/DDBJ databases">
        <title>Corchorus olitorius genome sequencing.</title>
        <authorList>
            <person name="Alam M."/>
            <person name="Haque M.S."/>
            <person name="Islam M.S."/>
            <person name="Emdad E.M."/>
            <person name="Islam M.M."/>
            <person name="Ahmed B."/>
            <person name="Halim A."/>
            <person name="Hossen Q.M.M."/>
            <person name="Hossain M.Z."/>
            <person name="Ahmed R."/>
            <person name="Khan M.M."/>
            <person name="Islam R."/>
            <person name="Rashid M.M."/>
            <person name="Khan S.A."/>
            <person name="Rahman M.S."/>
            <person name="Alam M."/>
            <person name="Yahiya A.S."/>
            <person name="Khan M.S."/>
            <person name="Azam M.S."/>
            <person name="Haque T."/>
            <person name="Lashkar M.Z.H."/>
            <person name="Akhand A.I."/>
            <person name="Morshed G."/>
            <person name="Roy S."/>
            <person name="Uddin K.S."/>
            <person name="Rabeya T."/>
            <person name="Hossain A.S."/>
            <person name="Chowdhury A."/>
            <person name="Snigdha A.R."/>
            <person name="Mortoza M.S."/>
            <person name="Matin S.A."/>
            <person name="Hoque S.M.E."/>
            <person name="Islam M.K."/>
            <person name="Roy D.K."/>
            <person name="Haider R."/>
            <person name="Moosa M.M."/>
            <person name="Elias S.M."/>
            <person name="Hasan A.M."/>
            <person name="Jahan S."/>
            <person name="Shafiuddin M."/>
            <person name="Mahmood N."/>
            <person name="Shommy N.S."/>
        </authorList>
    </citation>
    <scope>NUCLEOTIDE SEQUENCE [LARGE SCALE GENOMIC DNA]</scope>
    <source>
        <strain evidence="22">cv. O-4</strain>
    </source>
</reference>
<keyword evidence="12" id="KW-1133">Transmembrane helix</keyword>
<dbReference type="SMART" id="SM00220">
    <property type="entry name" value="S_TKc"/>
    <property type="match status" value="1"/>
</dbReference>
<protein>
    <recommendedName>
        <fullName evidence="2">non-specific serine/threonine protein kinase</fullName>
        <ecNumber evidence="2">2.7.11.1</ecNumber>
    </recommendedName>
</protein>
<evidence type="ECO:0000313" key="22">
    <source>
        <dbReference type="Proteomes" id="UP000187203"/>
    </source>
</evidence>
<evidence type="ECO:0000256" key="15">
    <source>
        <dbReference type="ARBA" id="ARBA00023170"/>
    </source>
</evidence>
<keyword evidence="15" id="KW-0675">Receptor</keyword>
<evidence type="ECO:0000259" key="20">
    <source>
        <dbReference type="PROSITE" id="PS50948"/>
    </source>
</evidence>
<keyword evidence="14" id="KW-1015">Disulfide bond</keyword>
<evidence type="ECO:0000256" key="5">
    <source>
        <dbReference type="ARBA" id="ARBA00022679"/>
    </source>
</evidence>
<keyword evidence="22" id="KW-1185">Reference proteome</keyword>
<comment type="catalytic activity">
    <reaction evidence="18">
        <text>L-seryl-[protein] + ATP = O-phospho-L-seryl-[protein] + ADP + H(+)</text>
        <dbReference type="Rhea" id="RHEA:17989"/>
        <dbReference type="Rhea" id="RHEA-COMP:9863"/>
        <dbReference type="Rhea" id="RHEA-COMP:11604"/>
        <dbReference type="ChEBI" id="CHEBI:15378"/>
        <dbReference type="ChEBI" id="CHEBI:29999"/>
        <dbReference type="ChEBI" id="CHEBI:30616"/>
        <dbReference type="ChEBI" id="CHEBI:83421"/>
        <dbReference type="ChEBI" id="CHEBI:456216"/>
        <dbReference type="EC" id="2.7.11.1"/>
    </reaction>
</comment>
<evidence type="ECO:0000256" key="9">
    <source>
        <dbReference type="ARBA" id="ARBA00022741"/>
    </source>
</evidence>
<comment type="catalytic activity">
    <reaction evidence="17">
        <text>L-threonyl-[protein] + ATP = O-phospho-L-threonyl-[protein] + ADP + H(+)</text>
        <dbReference type="Rhea" id="RHEA:46608"/>
        <dbReference type="Rhea" id="RHEA-COMP:11060"/>
        <dbReference type="Rhea" id="RHEA-COMP:11605"/>
        <dbReference type="ChEBI" id="CHEBI:15378"/>
        <dbReference type="ChEBI" id="CHEBI:30013"/>
        <dbReference type="ChEBI" id="CHEBI:30616"/>
        <dbReference type="ChEBI" id="CHEBI:61977"/>
        <dbReference type="ChEBI" id="CHEBI:456216"/>
        <dbReference type="EC" id="2.7.11.1"/>
    </reaction>
</comment>
<dbReference type="PANTHER" id="PTHR27002">
    <property type="entry name" value="RECEPTOR-LIKE SERINE/THREONINE-PROTEIN KINASE SD1-8"/>
    <property type="match status" value="1"/>
</dbReference>
<evidence type="ECO:0000256" key="12">
    <source>
        <dbReference type="ARBA" id="ARBA00022989"/>
    </source>
</evidence>